<dbReference type="InterPro" id="IPR006665">
    <property type="entry name" value="OmpA-like"/>
</dbReference>
<reference evidence="8" key="1">
    <citation type="journal article" date="2019" name="Int. J. Syst. Evol. Microbiol.">
        <title>The Global Catalogue of Microorganisms (GCM) 10K type strain sequencing project: providing services to taxonomists for standard genome sequencing and annotation.</title>
        <authorList>
            <consortium name="The Broad Institute Genomics Platform"/>
            <consortium name="The Broad Institute Genome Sequencing Center for Infectious Disease"/>
            <person name="Wu L."/>
            <person name="Ma J."/>
        </authorList>
    </citation>
    <scope>NUCLEOTIDE SEQUENCE [LARGE SCALE GENOMIC DNA]</scope>
    <source>
        <strain evidence="8">KCTC 32514</strain>
    </source>
</reference>
<gene>
    <name evidence="7" type="ORF">ACFS29_04470</name>
</gene>
<dbReference type="RefSeq" id="WP_194507448.1">
    <property type="nucleotide sequence ID" value="NZ_JADILU010000003.1"/>
</dbReference>
<dbReference type="Proteomes" id="UP001597548">
    <property type="component" value="Unassembled WGS sequence"/>
</dbReference>
<feature type="chain" id="PRO_5047148733" evidence="5">
    <location>
        <begin position="22"/>
        <end position="367"/>
    </location>
</feature>
<evidence type="ECO:0000256" key="5">
    <source>
        <dbReference type="SAM" id="SignalP"/>
    </source>
</evidence>
<protein>
    <submittedName>
        <fullName evidence="7">OmpA family protein</fullName>
    </submittedName>
</protein>
<comment type="subcellular location">
    <subcellularLocation>
        <location evidence="1">Cell outer membrane</location>
    </subcellularLocation>
</comment>
<dbReference type="Gene3D" id="3.30.1330.60">
    <property type="entry name" value="OmpA-like domain"/>
    <property type="match status" value="1"/>
</dbReference>
<dbReference type="InterPro" id="IPR006664">
    <property type="entry name" value="OMP_bac"/>
</dbReference>
<dbReference type="EMBL" id="JBHUOS010000001">
    <property type="protein sequence ID" value="MFD2914883.1"/>
    <property type="molecule type" value="Genomic_DNA"/>
</dbReference>
<name>A0ABW5ZS59_9FLAO</name>
<feature type="domain" description="OmpA-like" evidence="6">
    <location>
        <begin position="246"/>
        <end position="367"/>
    </location>
</feature>
<keyword evidence="3" id="KW-0998">Cell outer membrane</keyword>
<dbReference type="PROSITE" id="PS51123">
    <property type="entry name" value="OMPA_2"/>
    <property type="match status" value="1"/>
</dbReference>
<evidence type="ECO:0000313" key="7">
    <source>
        <dbReference type="EMBL" id="MFD2914883.1"/>
    </source>
</evidence>
<dbReference type="PANTHER" id="PTHR30329">
    <property type="entry name" value="STATOR ELEMENT OF FLAGELLAR MOTOR COMPLEX"/>
    <property type="match status" value="1"/>
</dbReference>
<dbReference type="CDD" id="cd07185">
    <property type="entry name" value="OmpA_C-like"/>
    <property type="match status" value="1"/>
</dbReference>
<proteinExistence type="predicted"/>
<organism evidence="7 8">
    <name type="scientific">Psychroserpens luteus</name>
    <dbReference type="NCBI Taxonomy" id="1434066"/>
    <lineage>
        <taxon>Bacteria</taxon>
        <taxon>Pseudomonadati</taxon>
        <taxon>Bacteroidota</taxon>
        <taxon>Flavobacteriia</taxon>
        <taxon>Flavobacteriales</taxon>
        <taxon>Flavobacteriaceae</taxon>
        <taxon>Psychroserpens</taxon>
    </lineage>
</organism>
<dbReference type="PRINTS" id="PR01021">
    <property type="entry name" value="OMPADOMAIN"/>
</dbReference>
<evidence type="ECO:0000256" key="1">
    <source>
        <dbReference type="ARBA" id="ARBA00004442"/>
    </source>
</evidence>
<evidence type="ECO:0000313" key="8">
    <source>
        <dbReference type="Proteomes" id="UP001597548"/>
    </source>
</evidence>
<feature type="signal peptide" evidence="5">
    <location>
        <begin position="1"/>
        <end position="21"/>
    </location>
</feature>
<dbReference type="InterPro" id="IPR050330">
    <property type="entry name" value="Bact_OuterMem_StrucFunc"/>
</dbReference>
<dbReference type="InterPro" id="IPR036737">
    <property type="entry name" value="OmpA-like_sf"/>
</dbReference>
<keyword evidence="2 4" id="KW-0472">Membrane</keyword>
<sequence length="367" mass="40924">MKKLLLSILCLMLASLSYVQAQGLPENPAPGKCYVKCITKDEFTQVEETLQVYPSYNSLEVVPATFKTVEETVLVKEATEKYIYTPATYETVDVAYIGKEAGNRLEVIPASFGRDSRTFETYPATQGWEYKVLDDCPSVNKEDCVAACFVEYPATSREVPFTTLASNASTTNITTPERDASYKKRVIKTPARMDKIDIPAEYKTITRQVVDQPASSRSNTIAARSETVTRTILAKKGGITSWEEVECELLNPNVIPIFYETASARLTASSKRTIDETLLPILNDKPVSIEIMAHTDARGNDDYNMSLSQQRANAVVNYLVSKGISRSRLSAKGYGETRLKNRCANGVDCSDGEHRNNRRTEFRILNN</sequence>
<evidence type="ECO:0000256" key="4">
    <source>
        <dbReference type="PROSITE-ProRule" id="PRU00473"/>
    </source>
</evidence>
<evidence type="ECO:0000256" key="2">
    <source>
        <dbReference type="ARBA" id="ARBA00023136"/>
    </source>
</evidence>
<accession>A0ABW5ZS59</accession>
<dbReference type="PANTHER" id="PTHR30329:SF21">
    <property type="entry name" value="LIPOPROTEIN YIAD-RELATED"/>
    <property type="match status" value="1"/>
</dbReference>
<keyword evidence="8" id="KW-1185">Reference proteome</keyword>
<keyword evidence="5" id="KW-0732">Signal</keyword>
<dbReference type="SUPFAM" id="SSF103088">
    <property type="entry name" value="OmpA-like"/>
    <property type="match status" value="1"/>
</dbReference>
<evidence type="ECO:0000256" key="3">
    <source>
        <dbReference type="ARBA" id="ARBA00023237"/>
    </source>
</evidence>
<dbReference type="Pfam" id="PF00691">
    <property type="entry name" value="OmpA"/>
    <property type="match status" value="1"/>
</dbReference>
<comment type="caution">
    <text evidence="7">The sequence shown here is derived from an EMBL/GenBank/DDBJ whole genome shotgun (WGS) entry which is preliminary data.</text>
</comment>
<evidence type="ECO:0000259" key="6">
    <source>
        <dbReference type="PROSITE" id="PS51123"/>
    </source>
</evidence>